<dbReference type="AlphaFoldDB" id="A0A1I4EJB9"/>
<accession>A0A1I4EJB9</accession>
<dbReference type="InterPro" id="IPR014729">
    <property type="entry name" value="Rossmann-like_a/b/a_fold"/>
</dbReference>
<dbReference type="Pfam" id="PF01171">
    <property type="entry name" value="ATP_bind_3"/>
    <property type="match status" value="1"/>
</dbReference>
<name>A0A1I4EJB9_9FIRM</name>
<dbReference type="CDD" id="cd24138">
    <property type="entry name" value="TtcA-like"/>
    <property type="match status" value="1"/>
</dbReference>
<dbReference type="PANTHER" id="PTHR43686">
    <property type="entry name" value="SULFURTRANSFERASE-RELATED"/>
    <property type="match status" value="1"/>
</dbReference>
<organism evidence="2 3">
    <name type="scientific">Halanaerobium salsuginis</name>
    <dbReference type="NCBI Taxonomy" id="29563"/>
    <lineage>
        <taxon>Bacteria</taxon>
        <taxon>Bacillati</taxon>
        <taxon>Bacillota</taxon>
        <taxon>Clostridia</taxon>
        <taxon>Halanaerobiales</taxon>
        <taxon>Halanaerobiaceae</taxon>
        <taxon>Halanaerobium</taxon>
    </lineage>
</organism>
<dbReference type="PANTHER" id="PTHR43686:SF1">
    <property type="entry name" value="AMINOTRAN_5 DOMAIN-CONTAINING PROTEIN"/>
    <property type="match status" value="1"/>
</dbReference>
<evidence type="ECO:0000313" key="3">
    <source>
        <dbReference type="Proteomes" id="UP000199006"/>
    </source>
</evidence>
<dbReference type="OrthoDB" id="9801054at2"/>
<dbReference type="Proteomes" id="UP000199006">
    <property type="component" value="Unassembled WGS sequence"/>
</dbReference>
<dbReference type="Gene3D" id="3.40.50.620">
    <property type="entry name" value="HUPs"/>
    <property type="match status" value="1"/>
</dbReference>
<dbReference type="SUPFAM" id="SSF52402">
    <property type="entry name" value="Adenine nucleotide alpha hydrolases-like"/>
    <property type="match status" value="1"/>
</dbReference>
<sequence length="256" mass="29457">MKLFLNSELTNKAVKAIAEFDLIKAGDRIAVGLSGGKDSNFLLYVLRLLQLNFKIDFNLTAIHVEPGFKTTFLNKLSDFCQQLGVDLTVIETKIAEYINQTTDNSPCAKCSYFRKGAIINHLNQNNFNKVAFGHHLDDVVETFLLSLFYSGQLKTLQPNRYLDQNRVSIIRPLIYLREEEIKTAVKAKGIEVLASNCPYDKKTTRANIRNDFAKYFTDQLLFANLISAMRNNHNSELWPEEMDYNLLKTKMNNYWH</sequence>
<dbReference type="InterPro" id="IPR011063">
    <property type="entry name" value="TilS/TtcA_N"/>
</dbReference>
<evidence type="ECO:0000313" key="2">
    <source>
        <dbReference type="EMBL" id="SFL05825.1"/>
    </source>
</evidence>
<dbReference type="EMBL" id="FOTI01000001">
    <property type="protein sequence ID" value="SFL05825.1"/>
    <property type="molecule type" value="Genomic_DNA"/>
</dbReference>
<evidence type="ECO:0000259" key="1">
    <source>
        <dbReference type="Pfam" id="PF01171"/>
    </source>
</evidence>
<reference evidence="2 3" key="1">
    <citation type="submission" date="2016-10" db="EMBL/GenBank/DDBJ databases">
        <authorList>
            <person name="de Groot N.N."/>
        </authorList>
    </citation>
    <scope>NUCLEOTIDE SEQUENCE [LARGE SCALE GENOMIC DNA]</scope>
    <source>
        <strain evidence="2 3">ATCC 51327</strain>
    </source>
</reference>
<feature type="domain" description="tRNA(Ile)-lysidine/2-thiocytidine synthase N-terminal" evidence="1">
    <location>
        <begin position="29"/>
        <end position="210"/>
    </location>
</feature>
<keyword evidence="3" id="KW-1185">Reference proteome</keyword>
<protein>
    <submittedName>
        <fullName evidence="2">tRNA(Ile)-lysidine synthetase, N-terminal domain-containing protein</fullName>
    </submittedName>
</protein>
<dbReference type="RefSeq" id="WP_089857757.1">
    <property type="nucleotide sequence ID" value="NZ_FOTI01000001.1"/>
</dbReference>
<proteinExistence type="predicted"/>
<dbReference type="STRING" id="29563.SAMN02983006_00010"/>
<gene>
    <name evidence="2" type="ORF">SAMN02983006_00010</name>
</gene>